<accession>A7S3F4</accession>
<evidence type="ECO:0000313" key="2">
    <source>
        <dbReference type="EMBL" id="EDO41716.1"/>
    </source>
</evidence>
<dbReference type="HOGENOM" id="CLU_035730_9_2_1"/>
<gene>
    <name evidence="2" type="ORF">NEMVEDRAFT_v1g165983</name>
</gene>
<dbReference type="AlphaFoldDB" id="A7S3F4"/>
<evidence type="ECO:0000259" key="1">
    <source>
        <dbReference type="SMART" id="SM00198"/>
    </source>
</evidence>
<reference evidence="2 3" key="1">
    <citation type="journal article" date="2007" name="Science">
        <title>Sea anemone genome reveals ancestral eumetazoan gene repertoire and genomic organization.</title>
        <authorList>
            <person name="Putnam N.H."/>
            <person name="Srivastava M."/>
            <person name="Hellsten U."/>
            <person name="Dirks B."/>
            <person name="Chapman J."/>
            <person name="Salamov A."/>
            <person name="Terry A."/>
            <person name="Shapiro H."/>
            <person name="Lindquist E."/>
            <person name="Kapitonov V.V."/>
            <person name="Jurka J."/>
            <person name="Genikhovich G."/>
            <person name="Grigoriev I.V."/>
            <person name="Lucas S.M."/>
            <person name="Steele R.E."/>
            <person name="Finnerty J.R."/>
            <person name="Technau U."/>
            <person name="Martindale M.Q."/>
            <person name="Rokhsar D.S."/>
        </authorList>
    </citation>
    <scope>NUCLEOTIDE SEQUENCE [LARGE SCALE GENOMIC DNA]</scope>
    <source>
        <strain evidence="3">CH2 X CH6</strain>
    </source>
</reference>
<dbReference type="OMA" id="KISLAMF"/>
<dbReference type="EMBL" id="DS469573">
    <property type="protein sequence ID" value="EDO41716.1"/>
    <property type="molecule type" value="Genomic_DNA"/>
</dbReference>
<dbReference type="Gene3D" id="3.40.33.10">
    <property type="entry name" value="CAP"/>
    <property type="match status" value="1"/>
</dbReference>
<dbReference type="PhylomeDB" id="A7S3F4"/>
<dbReference type="InParanoid" id="A7S3F4"/>
<dbReference type="GO" id="GO:0005615">
    <property type="term" value="C:extracellular space"/>
    <property type="evidence" value="ECO:0000318"/>
    <property type="project" value="GO_Central"/>
</dbReference>
<feature type="domain" description="SCP" evidence="1">
    <location>
        <begin position="16"/>
        <end position="150"/>
    </location>
</feature>
<dbReference type="KEGG" id="nve:5513576"/>
<dbReference type="InterPro" id="IPR001283">
    <property type="entry name" value="CRISP-related"/>
</dbReference>
<protein>
    <recommendedName>
        <fullName evidence="1">SCP domain-containing protein</fullName>
    </recommendedName>
</protein>
<evidence type="ECO:0000313" key="3">
    <source>
        <dbReference type="Proteomes" id="UP000001593"/>
    </source>
</evidence>
<dbReference type="InterPro" id="IPR014044">
    <property type="entry name" value="CAP_dom"/>
</dbReference>
<dbReference type="InterPro" id="IPR034113">
    <property type="entry name" value="SCP_GAPR1-like"/>
</dbReference>
<dbReference type="PROSITE" id="PS01009">
    <property type="entry name" value="CRISP_1"/>
    <property type="match status" value="1"/>
</dbReference>
<proteinExistence type="predicted"/>
<dbReference type="PANTHER" id="PTHR10334">
    <property type="entry name" value="CYSTEINE-RICH SECRETORY PROTEIN-RELATED"/>
    <property type="match status" value="1"/>
</dbReference>
<dbReference type="OrthoDB" id="5983074at2759"/>
<sequence>MRLLSRYNLSTLSEGAEEQIALDVHNKFRKVHDAPPMKLNAEMSKSAKAYAEKLAQMGKLVHSKDNEFGENLWFMCSSSKEQTPEKAVTDWYNEICKPGYDFNKPGFSSGTGHFTQVVWKGSVELGFGGGRAGRCTYHVGRYKKAGNMLGDFPNNVVKGSFDRASYCANVKNDKPMKDSEEKFSGVL</sequence>
<dbReference type="CDD" id="cd05382">
    <property type="entry name" value="CAP_GAPR1-like"/>
    <property type="match status" value="1"/>
</dbReference>
<keyword evidence="3" id="KW-1185">Reference proteome</keyword>
<dbReference type="SUPFAM" id="SSF55797">
    <property type="entry name" value="PR-1-like"/>
    <property type="match status" value="1"/>
</dbReference>
<dbReference type="Pfam" id="PF00188">
    <property type="entry name" value="CAP"/>
    <property type="match status" value="1"/>
</dbReference>
<dbReference type="SMART" id="SM00198">
    <property type="entry name" value="SCP"/>
    <property type="match status" value="1"/>
</dbReference>
<organism evidence="2 3">
    <name type="scientific">Nematostella vectensis</name>
    <name type="common">Starlet sea anemone</name>
    <dbReference type="NCBI Taxonomy" id="45351"/>
    <lineage>
        <taxon>Eukaryota</taxon>
        <taxon>Metazoa</taxon>
        <taxon>Cnidaria</taxon>
        <taxon>Anthozoa</taxon>
        <taxon>Hexacorallia</taxon>
        <taxon>Actiniaria</taxon>
        <taxon>Edwardsiidae</taxon>
        <taxon>Nematostella</taxon>
    </lineage>
</organism>
<dbReference type="InterPro" id="IPR035940">
    <property type="entry name" value="CAP_sf"/>
</dbReference>
<name>A7S3F4_NEMVE</name>
<dbReference type="FunFam" id="3.40.33.10:FF:000002">
    <property type="entry name" value="Golgi-associated plant pathogenesis-related protein 1"/>
    <property type="match status" value="1"/>
</dbReference>
<dbReference type="PRINTS" id="PR00837">
    <property type="entry name" value="V5TPXLIKE"/>
</dbReference>
<dbReference type="eggNOG" id="KOG3017">
    <property type="taxonomic scope" value="Eukaryota"/>
</dbReference>
<dbReference type="Proteomes" id="UP000001593">
    <property type="component" value="Unassembled WGS sequence"/>
</dbReference>
<dbReference type="InterPro" id="IPR018244">
    <property type="entry name" value="Allrgn_V5/Tpx1_CS"/>
</dbReference>